<protein>
    <recommendedName>
        <fullName evidence="5">DUF4194 domain-containing protein</fullName>
    </recommendedName>
</protein>
<dbReference type="OrthoDB" id="8894214at2"/>
<evidence type="ECO:0000313" key="4">
    <source>
        <dbReference type="Proteomes" id="UP001264340"/>
    </source>
</evidence>
<dbReference type="Proteomes" id="UP001264340">
    <property type="component" value="Unassembled WGS sequence"/>
</dbReference>
<dbReference type="STRING" id="169427.SAMN05192548_10789"/>
<keyword evidence="4" id="KW-1185">Reference proteome</keyword>
<dbReference type="AlphaFoldDB" id="A0A1M6YTW1"/>
<dbReference type="EMBL" id="JAVDRP010000021">
    <property type="protein sequence ID" value="MDR6412593.1"/>
    <property type="molecule type" value="Genomic_DNA"/>
</dbReference>
<dbReference type="RefSeq" id="WP_073432847.1">
    <property type="nucleotide sequence ID" value="NZ_CADFGY010000057.1"/>
</dbReference>
<dbReference type="Pfam" id="PF13835">
    <property type="entry name" value="DUF4194"/>
    <property type="match status" value="1"/>
</dbReference>
<dbReference type="InterPro" id="IPR025449">
    <property type="entry name" value="JetB"/>
</dbReference>
<dbReference type="EMBL" id="FRAB01000078">
    <property type="protein sequence ID" value="SHL21751.1"/>
    <property type="molecule type" value="Genomic_DNA"/>
</dbReference>
<evidence type="ECO:0000313" key="3">
    <source>
        <dbReference type="Proteomes" id="UP000184395"/>
    </source>
</evidence>
<dbReference type="Proteomes" id="UP000184395">
    <property type="component" value="Unassembled WGS sequence"/>
</dbReference>
<gene>
    <name evidence="1" type="ORF">J2804_006029</name>
    <name evidence="2" type="ORF">SAMN05192548_10789</name>
</gene>
<accession>A0A1M6YTW1</accession>
<proteinExistence type="predicted"/>
<sequence>MAFWDDIAAGSRGMYAVSDFESAAYRLVAEQVLYHSDMRARSDYNLVERYERDFGRALEIVGVNVEVNRQLRYACAVPRNGRSTVATTNQTLLALVLRAIYDDAARRGDLTDDGEVVCDIVELAQRYTLMTQRELPAKGEFDATVKVLQRWGIARHLADPEHDGGPMGTVIHPGALAIRPAIVQLLGETALARLGSWSKPSGDTARWAEASVVDHEDDIAVGDADDEGIEE</sequence>
<name>A0A1M6YTW1_9BURK</name>
<evidence type="ECO:0000313" key="2">
    <source>
        <dbReference type="EMBL" id="SHL21751.1"/>
    </source>
</evidence>
<organism evidence="2 3">
    <name type="scientific">Paraburkholderia terricola</name>
    <dbReference type="NCBI Taxonomy" id="169427"/>
    <lineage>
        <taxon>Bacteria</taxon>
        <taxon>Pseudomonadati</taxon>
        <taxon>Pseudomonadota</taxon>
        <taxon>Betaproteobacteria</taxon>
        <taxon>Burkholderiales</taxon>
        <taxon>Burkholderiaceae</taxon>
        <taxon>Paraburkholderia</taxon>
    </lineage>
</organism>
<evidence type="ECO:0008006" key="5">
    <source>
        <dbReference type="Google" id="ProtNLM"/>
    </source>
</evidence>
<reference evidence="2 3" key="1">
    <citation type="submission" date="2016-11" db="EMBL/GenBank/DDBJ databases">
        <authorList>
            <person name="Jaros S."/>
            <person name="Januszkiewicz K."/>
            <person name="Wedrychowicz H."/>
        </authorList>
    </citation>
    <scope>NUCLEOTIDE SEQUENCE [LARGE SCALE GENOMIC DNA]</scope>
    <source>
        <strain evidence="2 3">LMG 20594</strain>
    </source>
</reference>
<reference evidence="1 4" key="2">
    <citation type="submission" date="2023-07" db="EMBL/GenBank/DDBJ databases">
        <title>Sorghum-associated microbial communities from plants grown in Nebraska, USA.</title>
        <authorList>
            <person name="Schachtman D."/>
        </authorList>
    </citation>
    <scope>NUCLEOTIDE SEQUENCE [LARGE SCALE GENOMIC DNA]</scope>
    <source>
        <strain evidence="1 4">DS1316</strain>
    </source>
</reference>
<evidence type="ECO:0000313" key="1">
    <source>
        <dbReference type="EMBL" id="MDR6412593.1"/>
    </source>
</evidence>